<comment type="caution">
    <text evidence="1">The sequence shown here is derived from an EMBL/GenBank/DDBJ whole genome shotgun (WGS) entry which is preliminary data.</text>
</comment>
<name>A0ABV2SEF2_9GAMM</name>
<dbReference type="EMBL" id="JBEWTB010000002">
    <property type="protein sequence ID" value="MET4755596.1"/>
    <property type="molecule type" value="Genomic_DNA"/>
</dbReference>
<evidence type="ECO:0000313" key="2">
    <source>
        <dbReference type="Proteomes" id="UP001549366"/>
    </source>
</evidence>
<proteinExistence type="predicted"/>
<gene>
    <name evidence="1" type="ORF">V5J35_000788</name>
</gene>
<organism evidence="1 2">
    <name type="scientific">Endozoicomonas lisbonensis</name>
    <dbReference type="NCBI Taxonomy" id="3120522"/>
    <lineage>
        <taxon>Bacteria</taxon>
        <taxon>Pseudomonadati</taxon>
        <taxon>Pseudomonadota</taxon>
        <taxon>Gammaproteobacteria</taxon>
        <taxon>Oceanospirillales</taxon>
        <taxon>Endozoicomonadaceae</taxon>
        <taxon>Endozoicomonas</taxon>
    </lineage>
</organism>
<keyword evidence="2" id="KW-1185">Reference proteome</keyword>
<protein>
    <submittedName>
        <fullName evidence="1">Zn ribbon nucleic-acid-binding protein</fullName>
    </submittedName>
</protein>
<dbReference type="Proteomes" id="UP001549366">
    <property type="component" value="Unassembled WGS sequence"/>
</dbReference>
<dbReference type="RefSeq" id="WP_354010007.1">
    <property type="nucleotide sequence ID" value="NZ_JBEWTA010000001.1"/>
</dbReference>
<sequence>MDYELKYCPLCDVYAAQYQYWEDRNDHVVACLQCGCNVTAYSKQQVINTWNKRPEEEKLLKLLHECYMRFKSYQMDVDMSPPEHHRDFMKRIEAALGT</sequence>
<accession>A0ABV2SEF2</accession>
<reference evidence="1 2" key="1">
    <citation type="submission" date="2024-06" db="EMBL/GenBank/DDBJ databases">
        <title>Genomic Encyclopedia of Type Strains, Phase V (KMG-V): Genome sequencing to study the core and pangenomes of soil and plant-associated prokaryotes.</title>
        <authorList>
            <person name="Whitman W."/>
        </authorList>
    </citation>
    <scope>NUCLEOTIDE SEQUENCE [LARGE SCALE GENOMIC DNA]</scope>
    <source>
        <strain evidence="1 2">NE40</strain>
    </source>
</reference>
<evidence type="ECO:0000313" key="1">
    <source>
        <dbReference type="EMBL" id="MET4755596.1"/>
    </source>
</evidence>